<feature type="region of interest" description="Disordered" evidence="1">
    <location>
        <begin position="673"/>
        <end position="704"/>
    </location>
</feature>
<evidence type="ECO:0000313" key="2">
    <source>
        <dbReference type="EMBL" id="CAH1396140.1"/>
    </source>
</evidence>
<dbReference type="EMBL" id="OV725079">
    <property type="protein sequence ID" value="CAH1396140.1"/>
    <property type="molecule type" value="Genomic_DNA"/>
</dbReference>
<dbReference type="Proteomes" id="UP001152798">
    <property type="component" value="Chromosome 3"/>
</dbReference>
<feature type="region of interest" description="Disordered" evidence="1">
    <location>
        <begin position="185"/>
        <end position="226"/>
    </location>
</feature>
<reference evidence="2" key="1">
    <citation type="submission" date="2022-01" db="EMBL/GenBank/DDBJ databases">
        <authorList>
            <person name="King R."/>
        </authorList>
    </citation>
    <scope>NUCLEOTIDE SEQUENCE</scope>
</reference>
<feature type="compositionally biased region" description="Low complexity" evidence="1">
    <location>
        <begin position="408"/>
        <end position="419"/>
    </location>
</feature>
<feature type="compositionally biased region" description="Polar residues" evidence="1">
    <location>
        <begin position="375"/>
        <end position="384"/>
    </location>
</feature>
<dbReference type="OrthoDB" id="6625242at2759"/>
<evidence type="ECO:0000256" key="1">
    <source>
        <dbReference type="SAM" id="MobiDB-lite"/>
    </source>
</evidence>
<dbReference type="AlphaFoldDB" id="A0A9P0H625"/>
<feature type="compositionally biased region" description="Basic and acidic residues" evidence="1">
    <location>
        <begin position="507"/>
        <end position="522"/>
    </location>
</feature>
<accession>A0A9P0H625</accession>
<organism evidence="2 3">
    <name type="scientific">Nezara viridula</name>
    <name type="common">Southern green stink bug</name>
    <name type="synonym">Cimex viridulus</name>
    <dbReference type="NCBI Taxonomy" id="85310"/>
    <lineage>
        <taxon>Eukaryota</taxon>
        <taxon>Metazoa</taxon>
        <taxon>Ecdysozoa</taxon>
        <taxon>Arthropoda</taxon>
        <taxon>Hexapoda</taxon>
        <taxon>Insecta</taxon>
        <taxon>Pterygota</taxon>
        <taxon>Neoptera</taxon>
        <taxon>Paraneoptera</taxon>
        <taxon>Hemiptera</taxon>
        <taxon>Heteroptera</taxon>
        <taxon>Panheteroptera</taxon>
        <taxon>Pentatomomorpha</taxon>
        <taxon>Pentatomoidea</taxon>
        <taxon>Pentatomidae</taxon>
        <taxon>Pentatominae</taxon>
        <taxon>Nezara</taxon>
    </lineage>
</organism>
<feature type="compositionally biased region" description="Basic and acidic residues" evidence="1">
    <location>
        <begin position="622"/>
        <end position="631"/>
    </location>
</feature>
<feature type="compositionally biased region" description="Basic and acidic residues" evidence="1">
    <location>
        <begin position="677"/>
        <end position="704"/>
    </location>
</feature>
<protein>
    <recommendedName>
        <fullName evidence="4">Inner centromere protein A</fullName>
    </recommendedName>
</protein>
<evidence type="ECO:0008006" key="4">
    <source>
        <dbReference type="Google" id="ProtNLM"/>
    </source>
</evidence>
<evidence type="ECO:0000313" key="3">
    <source>
        <dbReference type="Proteomes" id="UP001152798"/>
    </source>
</evidence>
<feature type="compositionally biased region" description="Basic residues" evidence="1">
    <location>
        <begin position="497"/>
        <end position="506"/>
    </location>
</feature>
<feature type="compositionally biased region" description="Basic and acidic residues" evidence="1">
    <location>
        <begin position="190"/>
        <end position="203"/>
    </location>
</feature>
<feature type="compositionally biased region" description="Low complexity" evidence="1">
    <location>
        <begin position="204"/>
        <end position="219"/>
    </location>
</feature>
<feature type="region of interest" description="Disordered" evidence="1">
    <location>
        <begin position="76"/>
        <end position="135"/>
    </location>
</feature>
<feature type="region of interest" description="Disordered" evidence="1">
    <location>
        <begin position="375"/>
        <end position="533"/>
    </location>
</feature>
<sequence>MDQQVKEGFKIFMSAFSRLEERRKGLSVVENRMQEDIEQCLKRIEEVKSNKKRLPFYSPQYELPIALEEEPVKEVRKRGRKRKEEKVVSENNTDSKMSTRRKFRKRVSDDDLIEEQPVSKRRGITESKAVQQDTPKKVLKAKSTFSEKRSILNIIDNELEEKDNNNLCKIGLLNGNGTVLNTKTSSHQVMEGEKPLIDTDKNSNSKNSNRSRNNEGSNKVSENTVQSKTFIKGKKTDKTIFDQEKTVILPDSKNNTNLESERHITKNTEVTRIEMKSITNVSKTAISSTVSSSSNQVNSVIMKDETIKLHQNTNSKLLKTINLTVKNTIILSSEDEGKENLEPVDNKTLKKHLENENVSNDFVVPLNPSIHATIVASSQSSSDEGSPVQKRFTRSKSKAVKGNEKICSSSSSEPSSNEDSPVKERSNQSKMMKGKELPVSSSEENVAFSSDEAPVPLPRITRSKMAKPKEQPKSNLNDCNHTPPEEERAPVSNIRMTRSKMAKPKKDKIAAERSAEDSDAKSEINSCSDGEMGKKKVKDIVKMINEKQALVLLSPVPITKEQEKENHQVGIMKMLEKKEKITPIMVRKGMITKTTPLQVRNGYITPNKKPAPIISSATRNKSVMDDVEKRKKEEEARLKRLKEEEVLRKKQEMLKIKQEELKKKHEEKMLKAAAMREAAEKEKTEFILKQEKEREEREKMTKAEIERKKMEEAYKKKMANQTKAAEVEIRRLREEAARAAKLKEMEEEQRQHEELRQKQLEENERIMKMRQEDQRAKEVSKQKLYQKEIQKKMKANVIPLKDKDNYSITGDLLADEDSEDIDEENLKKEIPTWARSEERLLPSRIQVHYPMSLVMDFFCCPSSSPDLTDIFGKMTMKRIRSSSAVWLDSPPLKVFQPVNN</sequence>
<feature type="compositionally biased region" description="Polar residues" evidence="1">
    <location>
        <begin position="439"/>
        <end position="448"/>
    </location>
</feature>
<keyword evidence="3" id="KW-1185">Reference proteome</keyword>
<feature type="region of interest" description="Disordered" evidence="1">
    <location>
        <begin position="601"/>
        <end position="631"/>
    </location>
</feature>
<gene>
    <name evidence="2" type="ORF">NEZAVI_LOCUS6265</name>
</gene>
<name>A0A9P0H625_NEZVI</name>
<proteinExistence type="predicted"/>